<name>A0A6J5R1Z9_9CAUD</name>
<reference evidence="1" key="1">
    <citation type="submission" date="2020-05" db="EMBL/GenBank/DDBJ databases">
        <authorList>
            <person name="Chiriac C."/>
            <person name="Salcher M."/>
            <person name="Ghai R."/>
            <person name="Kavagutti S V."/>
        </authorList>
    </citation>
    <scope>NUCLEOTIDE SEQUENCE</scope>
</reference>
<sequence length="156" mass="17493">MGYPVFTDEQITEFIETANEMGIGPAMRTLGYPKSYHTAKKFYMQRNVDMPTANTLAVMSKDLHIFYTDKEKVLAAQAVIDRTVEALYEDDLVSDDIAKLSNALHKAIQTINLIEGKSTNINENRSKDGSDLAIVDMLNEAKMRSESIKNTLKVVN</sequence>
<gene>
    <name evidence="1" type="ORF">UFOVP1212_13</name>
</gene>
<protein>
    <submittedName>
        <fullName evidence="1">Uncharacterized protein</fullName>
    </submittedName>
</protein>
<proteinExistence type="predicted"/>
<dbReference type="EMBL" id="LR797168">
    <property type="protein sequence ID" value="CAB4191190.1"/>
    <property type="molecule type" value="Genomic_DNA"/>
</dbReference>
<accession>A0A6J5R1Z9</accession>
<organism evidence="1">
    <name type="scientific">uncultured Caudovirales phage</name>
    <dbReference type="NCBI Taxonomy" id="2100421"/>
    <lineage>
        <taxon>Viruses</taxon>
        <taxon>Duplodnaviria</taxon>
        <taxon>Heunggongvirae</taxon>
        <taxon>Uroviricota</taxon>
        <taxon>Caudoviricetes</taxon>
        <taxon>Peduoviridae</taxon>
        <taxon>Maltschvirus</taxon>
        <taxon>Maltschvirus maltsch</taxon>
    </lineage>
</organism>
<evidence type="ECO:0000313" key="1">
    <source>
        <dbReference type="EMBL" id="CAB4191190.1"/>
    </source>
</evidence>